<accession>A0A8J2FU93</accession>
<protein>
    <submittedName>
        <fullName evidence="1">Uncharacterized protein</fullName>
    </submittedName>
</protein>
<dbReference type="EMBL" id="CAJNOB010000056">
    <property type="protein sequence ID" value="CAF0703648.1"/>
    <property type="molecule type" value="Genomic_DNA"/>
</dbReference>
<evidence type="ECO:0000313" key="2">
    <source>
        <dbReference type="Proteomes" id="UP000663859"/>
    </source>
</evidence>
<proteinExistence type="predicted"/>
<comment type="caution">
    <text evidence="1">The sequence shown here is derived from an EMBL/GenBank/DDBJ whole genome shotgun (WGS) entry which is preliminary data.</text>
</comment>
<evidence type="ECO:0000313" key="1">
    <source>
        <dbReference type="EMBL" id="CAF0703648.1"/>
    </source>
</evidence>
<keyword evidence="2" id="KW-1185">Reference proteome</keyword>
<reference evidence="1" key="1">
    <citation type="submission" date="2021-02" db="EMBL/GenBank/DDBJ databases">
        <authorList>
            <person name="Cremers G."/>
            <person name="Picone N."/>
        </authorList>
    </citation>
    <scope>NUCLEOTIDE SEQUENCE</scope>
    <source>
        <strain evidence="1">PQ17</strain>
    </source>
</reference>
<sequence length="85" mass="9481">MESERSFFLPLKLLSCPSKGANGSVSKWQTPYQQPPRTLGFTLAQQPFFCASHCFTPSFEIKIYPLGKGGSPSARHLFPFSPHFS</sequence>
<organism evidence="1 2">
    <name type="scientific">Candidatus Methylacidithermus pantelleriae</name>
    <dbReference type="NCBI Taxonomy" id="2744239"/>
    <lineage>
        <taxon>Bacteria</taxon>
        <taxon>Pseudomonadati</taxon>
        <taxon>Verrucomicrobiota</taxon>
        <taxon>Methylacidiphilae</taxon>
        <taxon>Methylacidiphilales</taxon>
        <taxon>Methylacidiphilaceae</taxon>
        <taxon>Candidatus Methylacidithermus</taxon>
    </lineage>
</organism>
<dbReference type="AlphaFoldDB" id="A0A8J2FU93"/>
<name>A0A8J2FU93_9BACT</name>
<gene>
    <name evidence="1" type="ORF">MPNT_60056</name>
</gene>
<dbReference type="Proteomes" id="UP000663859">
    <property type="component" value="Unassembled WGS sequence"/>
</dbReference>